<proteinExistence type="predicted"/>
<evidence type="ECO:0000256" key="1">
    <source>
        <dbReference type="ARBA" id="ARBA00022801"/>
    </source>
</evidence>
<evidence type="ECO:0000259" key="3">
    <source>
        <dbReference type="SMART" id="SM00642"/>
    </source>
</evidence>
<sequence length="601" mass="68678">MSSKNLLSILPHHDGSELYLSSSSPKLEERVTFKFRAGSNFPIEQAILRLYHDGEPRFFPMKRSVIKGEQWWQVKVQIRNLKTPYRFLIVNGDTYSWLNARGFQSHDVTSTNDFQLLATPAFPKWIRSVVFYQIFPDRFATSGKYQHLKPEKFIPRPWDQLPKGRDKSTGLEFFGGDLDGVSQRLNHLKELGINGIYFTPIFPAGSTHRYDASSFDEVDPLLGGDAALLRLAKKAKSAGIYLMGDLTTNHCGREHLWLQKSLKSKKAKEREFFYWDKSVKHGYEGWWGLASLPKLNYNSKKLREIMYEGKNSIVKKWLKKPYNLSGWRIDVGNMTGRYKGEDINGEVVTGVRKALQESNSQAWLVAENADHFPSDLDGFGWHGTMNYNGFMRPIWGWLSNKAEVEKAFFGVPVSIPRFTAGEMVSAMKEFSSTIPWRNFVSSMLLLDSHDTARFRNVVGKDSKRHIAGMGLLLTYPGVPSIYAGDELGVEGQWGEDGRRTIDWSGQSWDHDFLSEVKKLIKIRRQSHALAQGGLRWILIEDDLLVFERESKREKLLVVVSRSAQRIKLDGIAEVKQRLYGPDLKGQIYKSDGACLGIYRLS</sequence>
<dbReference type="InterPro" id="IPR014756">
    <property type="entry name" value="Ig_E-set"/>
</dbReference>
<reference evidence="4 5" key="1">
    <citation type="submission" date="2015-10" db="EMBL/GenBank/DDBJ databases">
        <title>Metagenome-Assembled Genomes uncover a global brackish microbiome.</title>
        <authorList>
            <person name="Hugerth L.W."/>
            <person name="Larsson J."/>
            <person name="Alneberg J."/>
            <person name="Lindh M.V."/>
            <person name="Legrand C."/>
            <person name="Pinhassi J."/>
            <person name="Andersson A.F."/>
        </authorList>
    </citation>
    <scope>NUCLEOTIDE SEQUENCE [LARGE SCALE GENOMIC DNA]</scope>
    <source>
        <strain evidence="4">BACL2 MAG-121001-bin67</strain>
    </source>
</reference>
<dbReference type="EMBL" id="LIAW01000008">
    <property type="protein sequence ID" value="KRO33232.1"/>
    <property type="molecule type" value="Genomic_DNA"/>
</dbReference>
<evidence type="ECO:0000313" key="4">
    <source>
        <dbReference type="EMBL" id="KRO33232.1"/>
    </source>
</evidence>
<dbReference type="Gene3D" id="2.60.40.10">
    <property type="entry name" value="Immunoglobulins"/>
    <property type="match status" value="1"/>
</dbReference>
<name>A0A0R2P8M9_9ACTN</name>
<organism evidence="4 5">
    <name type="scientific">Actinobacteria bacterium BACL2 MAG-121001-bin67</name>
    <dbReference type="NCBI Taxonomy" id="1655572"/>
    <lineage>
        <taxon>Bacteria</taxon>
        <taxon>Bacillati</taxon>
        <taxon>Actinomycetota</taxon>
        <taxon>Actinomycetes</taxon>
        <taxon>Actinomycetes incertae sedis</taxon>
        <taxon>ac1 cluster</taxon>
    </lineage>
</organism>
<dbReference type="InterPro" id="IPR017853">
    <property type="entry name" value="GH"/>
</dbReference>
<dbReference type="SUPFAM" id="SSF81296">
    <property type="entry name" value="E set domains"/>
    <property type="match status" value="1"/>
</dbReference>
<dbReference type="GO" id="GO:0004553">
    <property type="term" value="F:hydrolase activity, hydrolyzing O-glycosyl compounds"/>
    <property type="evidence" value="ECO:0007669"/>
    <property type="project" value="InterPro"/>
</dbReference>
<comment type="caution">
    <text evidence="4">The sequence shown here is derived from an EMBL/GenBank/DDBJ whole genome shotgun (WGS) entry which is preliminary data.</text>
</comment>
<dbReference type="InterPro" id="IPR006047">
    <property type="entry name" value="GH13_cat_dom"/>
</dbReference>
<dbReference type="SMART" id="SM00642">
    <property type="entry name" value="Aamy"/>
    <property type="match status" value="1"/>
</dbReference>
<dbReference type="InterPro" id="IPR004185">
    <property type="entry name" value="Glyco_hydro_13_lg-like_dom"/>
</dbReference>
<dbReference type="AlphaFoldDB" id="A0A0R2P8M9"/>
<dbReference type="PANTHER" id="PTHR10357">
    <property type="entry name" value="ALPHA-AMYLASE FAMILY MEMBER"/>
    <property type="match status" value="1"/>
</dbReference>
<gene>
    <name evidence="4" type="ORF">ABR64_02990</name>
</gene>
<feature type="domain" description="Glycosyl hydrolase family 13 catalytic" evidence="3">
    <location>
        <begin position="133"/>
        <end position="523"/>
    </location>
</feature>
<evidence type="ECO:0000256" key="2">
    <source>
        <dbReference type="ARBA" id="ARBA00023295"/>
    </source>
</evidence>
<dbReference type="Pfam" id="PF00128">
    <property type="entry name" value="Alpha-amylase"/>
    <property type="match status" value="1"/>
</dbReference>
<dbReference type="Proteomes" id="UP000053349">
    <property type="component" value="Unassembled WGS sequence"/>
</dbReference>
<keyword evidence="1" id="KW-0378">Hydrolase</keyword>
<protein>
    <recommendedName>
        <fullName evidence="3">Glycosyl hydrolase family 13 catalytic domain-containing protein</fullName>
    </recommendedName>
</protein>
<accession>A0A0R2P8M9</accession>
<dbReference type="InterPro" id="IPR013783">
    <property type="entry name" value="Ig-like_fold"/>
</dbReference>
<dbReference type="CDD" id="cd11338">
    <property type="entry name" value="AmyAc_CMD"/>
    <property type="match status" value="1"/>
</dbReference>
<dbReference type="SUPFAM" id="SSF51445">
    <property type="entry name" value="(Trans)glycosidases"/>
    <property type="match status" value="1"/>
</dbReference>
<dbReference type="PANTHER" id="PTHR10357:SF210">
    <property type="entry name" value="MALTODEXTRIN GLUCOSIDASE"/>
    <property type="match status" value="1"/>
</dbReference>
<dbReference type="Gene3D" id="3.20.20.80">
    <property type="entry name" value="Glycosidases"/>
    <property type="match status" value="1"/>
</dbReference>
<dbReference type="CDD" id="cd02857">
    <property type="entry name" value="E_set_CDase_PDE_N"/>
    <property type="match status" value="1"/>
</dbReference>
<keyword evidence="2" id="KW-0326">Glycosidase</keyword>
<dbReference type="GO" id="GO:0005975">
    <property type="term" value="P:carbohydrate metabolic process"/>
    <property type="evidence" value="ECO:0007669"/>
    <property type="project" value="InterPro"/>
</dbReference>
<evidence type="ECO:0000313" key="5">
    <source>
        <dbReference type="Proteomes" id="UP000053349"/>
    </source>
</evidence>